<dbReference type="EMBL" id="JAKUCV010002446">
    <property type="protein sequence ID" value="KAJ4842644.1"/>
    <property type="molecule type" value="Genomic_DNA"/>
</dbReference>
<feature type="transmembrane region" description="Helical" evidence="1">
    <location>
        <begin position="137"/>
        <end position="156"/>
    </location>
</feature>
<sequence length="325" mass="36207">MTASLRVHNRVFCYKWKIIADRQRGFDNKTPILDRIRMDVFGNLCCFTKAPLTLSGSIHLFQRDTVSSSSHNPLSEEANPHYVKPAKGRGTLSPGFSNPTEIFCFAQRCTIRNMISDAIRDGAEGFFRTQYGTISKMAFLLALVILCIYIYSALLLLSKSLLALGGLHLPILYCRFIPFGGLVFRSGVAGYVGMWVSLRANVAIRAGGFSAIVVVGVAVIGIAILYATFYVWLDVDSPGSMKVCEILVEQALMSERVNAECEPWVVASRGSTERLKRKWMWDPPLQAGGKIRPQSTDFTVLRSPPNGCLRLLHEDAMPLHWQRNV</sequence>
<keyword evidence="1" id="KW-1133">Transmembrane helix</keyword>
<keyword evidence="1" id="KW-0812">Transmembrane</keyword>
<feature type="transmembrane region" description="Helical" evidence="1">
    <location>
        <begin position="176"/>
        <end position="196"/>
    </location>
</feature>
<gene>
    <name evidence="2" type="ORF">Tsubulata_046615</name>
</gene>
<proteinExistence type="predicted"/>
<evidence type="ECO:0000256" key="1">
    <source>
        <dbReference type="SAM" id="Phobius"/>
    </source>
</evidence>
<evidence type="ECO:0000313" key="2">
    <source>
        <dbReference type="EMBL" id="KAJ4842644.1"/>
    </source>
</evidence>
<reference evidence="2" key="2">
    <citation type="journal article" date="2023" name="Plants (Basel)">
        <title>Annotation of the Turnera subulata (Passifloraceae) Draft Genome Reveals the S-Locus Evolved after the Divergence of Turneroideae from Passifloroideae in a Stepwise Manner.</title>
        <authorList>
            <person name="Henning P.M."/>
            <person name="Roalson E.H."/>
            <person name="Mir W."/>
            <person name="McCubbin A.G."/>
            <person name="Shore J.S."/>
        </authorList>
    </citation>
    <scope>NUCLEOTIDE SEQUENCE</scope>
    <source>
        <strain evidence="2">F60SS</strain>
    </source>
</reference>
<keyword evidence="3" id="KW-1185">Reference proteome</keyword>
<reference evidence="2" key="1">
    <citation type="submission" date="2022-02" db="EMBL/GenBank/DDBJ databases">
        <authorList>
            <person name="Henning P.M."/>
            <person name="McCubbin A.G."/>
            <person name="Shore J.S."/>
        </authorList>
    </citation>
    <scope>NUCLEOTIDE SEQUENCE</scope>
    <source>
        <strain evidence="2">F60SS</strain>
        <tissue evidence="2">Leaves</tissue>
    </source>
</reference>
<dbReference type="OrthoDB" id="10655808at2759"/>
<protein>
    <submittedName>
        <fullName evidence="2">Uncharacterized protein</fullName>
    </submittedName>
</protein>
<comment type="caution">
    <text evidence="2">The sequence shown here is derived from an EMBL/GenBank/DDBJ whole genome shotgun (WGS) entry which is preliminary data.</text>
</comment>
<accession>A0A9Q0G343</accession>
<organism evidence="2 3">
    <name type="scientific">Turnera subulata</name>
    <dbReference type="NCBI Taxonomy" id="218843"/>
    <lineage>
        <taxon>Eukaryota</taxon>
        <taxon>Viridiplantae</taxon>
        <taxon>Streptophyta</taxon>
        <taxon>Embryophyta</taxon>
        <taxon>Tracheophyta</taxon>
        <taxon>Spermatophyta</taxon>
        <taxon>Magnoliopsida</taxon>
        <taxon>eudicotyledons</taxon>
        <taxon>Gunneridae</taxon>
        <taxon>Pentapetalae</taxon>
        <taxon>rosids</taxon>
        <taxon>fabids</taxon>
        <taxon>Malpighiales</taxon>
        <taxon>Passifloraceae</taxon>
        <taxon>Turnera</taxon>
    </lineage>
</organism>
<feature type="transmembrane region" description="Helical" evidence="1">
    <location>
        <begin position="208"/>
        <end position="233"/>
    </location>
</feature>
<keyword evidence="1" id="KW-0472">Membrane</keyword>
<dbReference type="Proteomes" id="UP001141552">
    <property type="component" value="Unassembled WGS sequence"/>
</dbReference>
<dbReference type="AlphaFoldDB" id="A0A9Q0G343"/>
<name>A0A9Q0G343_9ROSI</name>
<evidence type="ECO:0000313" key="3">
    <source>
        <dbReference type="Proteomes" id="UP001141552"/>
    </source>
</evidence>